<gene>
    <name evidence="2" type="ORF">NCTC11370_00793</name>
</gene>
<evidence type="ECO:0000256" key="1">
    <source>
        <dbReference type="SAM" id="Coils"/>
    </source>
</evidence>
<evidence type="ECO:0000313" key="2">
    <source>
        <dbReference type="EMBL" id="STO20734.1"/>
    </source>
</evidence>
<dbReference type="Proteomes" id="UP000254554">
    <property type="component" value="Unassembled WGS sequence"/>
</dbReference>
<dbReference type="GeneID" id="93292589"/>
<dbReference type="EMBL" id="UGGT01000001">
    <property type="protein sequence ID" value="STO20734.1"/>
    <property type="molecule type" value="Genomic_DNA"/>
</dbReference>
<organism evidence="2 3">
    <name type="scientific">Fluoribacter dumoffii</name>
    <dbReference type="NCBI Taxonomy" id="463"/>
    <lineage>
        <taxon>Bacteria</taxon>
        <taxon>Pseudomonadati</taxon>
        <taxon>Pseudomonadota</taxon>
        <taxon>Gammaproteobacteria</taxon>
        <taxon>Legionellales</taxon>
        <taxon>Legionellaceae</taxon>
        <taxon>Fluoribacter</taxon>
    </lineage>
</organism>
<keyword evidence="3" id="KW-1185">Reference proteome</keyword>
<keyword evidence="1" id="KW-0175">Coiled coil</keyword>
<reference evidence="2 3" key="1">
    <citation type="submission" date="2018-06" db="EMBL/GenBank/DDBJ databases">
        <authorList>
            <consortium name="Pathogen Informatics"/>
            <person name="Doyle S."/>
        </authorList>
    </citation>
    <scope>NUCLEOTIDE SEQUENCE [LARGE SCALE GENOMIC DNA]</scope>
    <source>
        <strain evidence="2 3">NCTC11370</strain>
    </source>
</reference>
<proteinExistence type="predicted"/>
<dbReference type="RefSeq" id="WP_019349850.1">
    <property type="nucleotide sequence ID" value="NZ_JAPHOO010000001.1"/>
</dbReference>
<accession>A0A377G7K1</accession>
<protein>
    <submittedName>
        <fullName evidence="2">Uncharacterized protein</fullName>
    </submittedName>
</protein>
<sequence>MAWGVGLFFKDTKTSVKKTLSPSVKPDFYYTVEKLVNGLNSEKKEKHSAEITEALEQLEAKLNAATENFNRKYKEIRVFQYRGLVQEFANDCHYAICKYQTTLMAAPGICNKLKSYINSLFEYFACGKIFDIEFNKLGKDEDFRNKIENAKNDILNDYYSTASDEDDECSCLSGIFPSS</sequence>
<name>A0A377G7K1_9GAMM</name>
<feature type="coiled-coil region" evidence="1">
    <location>
        <begin position="41"/>
        <end position="75"/>
    </location>
</feature>
<dbReference type="AlphaFoldDB" id="A0A377G7K1"/>
<evidence type="ECO:0000313" key="3">
    <source>
        <dbReference type="Proteomes" id="UP000254554"/>
    </source>
</evidence>
<dbReference type="OrthoDB" id="5645479at2"/>